<evidence type="ECO:0000256" key="6">
    <source>
        <dbReference type="ARBA" id="ARBA00023157"/>
    </source>
</evidence>
<comment type="caution">
    <text evidence="14">The sequence shown here is derived from an EMBL/GenBank/DDBJ whole genome shotgun (WGS) entry which is preliminary data.</text>
</comment>
<name>A0A1S1YZW6_FLAPC</name>
<dbReference type="EC" id="1.11.1.24" evidence="2"/>
<comment type="catalytic activity">
    <reaction evidence="11">
        <text>a hydroperoxide + [thioredoxin]-dithiol = an alcohol + [thioredoxin]-disulfide + H2O</text>
        <dbReference type="Rhea" id="RHEA:62620"/>
        <dbReference type="Rhea" id="RHEA-COMP:10698"/>
        <dbReference type="Rhea" id="RHEA-COMP:10700"/>
        <dbReference type="ChEBI" id="CHEBI:15377"/>
        <dbReference type="ChEBI" id="CHEBI:29950"/>
        <dbReference type="ChEBI" id="CHEBI:30879"/>
        <dbReference type="ChEBI" id="CHEBI:35924"/>
        <dbReference type="ChEBI" id="CHEBI:50058"/>
        <dbReference type="EC" id="1.11.1.24"/>
    </reaction>
</comment>
<reference evidence="14 15" key="1">
    <citation type="journal article" date="2012" name="Int. J. Syst. Evol. Microbiol.">
        <title>Flammeovirga pacifica sp. nov., isolated from deep-sea sediment.</title>
        <authorList>
            <person name="Xu H."/>
            <person name="Fu Y."/>
            <person name="Yang N."/>
            <person name="Ding Z."/>
            <person name="Lai Q."/>
            <person name="Zeng R."/>
        </authorList>
    </citation>
    <scope>NUCLEOTIDE SEQUENCE [LARGE SCALE GENOMIC DNA]</scope>
    <source>
        <strain evidence="15">DSM 24597 / LMG 26175 / WPAGA1</strain>
    </source>
</reference>
<dbReference type="OrthoDB" id="9809746at2"/>
<dbReference type="InterPro" id="IPR036249">
    <property type="entry name" value="Thioredoxin-like_sf"/>
</dbReference>
<evidence type="ECO:0000256" key="4">
    <source>
        <dbReference type="ARBA" id="ARBA00022862"/>
    </source>
</evidence>
<feature type="chain" id="PRO_5010222284" description="thioredoxin-dependent peroxiredoxin" evidence="12">
    <location>
        <begin position="21"/>
        <end position="207"/>
    </location>
</feature>
<evidence type="ECO:0000256" key="5">
    <source>
        <dbReference type="ARBA" id="ARBA00023002"/>
    </source>
</evidence>
<evidence type="ECO:0000256" key="11">
    <source>
        <dbReference type="ARBA" id="ARBA00049091"/>
    </source>
</evidence>
<dbReference type="STRING" id="915059.NH26_09380"/>
<keyword evidence="15" id="KW-1185">Reference proteome</keyword>
<gene>
    <name evidence="14" type="ORF">NH26_09380</name>
</gene>
<evidence type="ECO:0000313" key="15">
    <source>
        <dbReference type="Proteomes" id="UP000179797"/>
    </source>
</evidence>
<keyword evidence="6" id="KW-1015">Disulfide bond</keyword>
<protein>
    <recommendedName>
        <fullName evidence="2">thioredoxin-dependent peroxiredoxin</fullName>
        <ecNumber evidence="2">1.11.1.24</ecNumber>
    </recommendedName>
    <alternativeName>
        <fullName evidence="8">Thioredoxin peroxidase</fullName>
    </alternativeName>
    <alternativeName>
        <fullName evidence="10">Thioredoxin-dependent peroxiredoxin Bcp</fullName>
    </alternativeName>
</protein>
<dbReference type="Pfam" id="PF00578">
    <property type="entry name" value="AhpC-TSA"/>
    <property type="match status" value="1"/>
</dbReference>
<evidence type="ECO:0000256" key="3">
    <source>
        <dbReference type="ARBA" id="ARBA00022559"/>
    </source>
</evidence>
<dbReference type="GO" id="GO:0008379">
    <property type="term" value="F:thioredoxin peroxidase activity"/>
    <property type="evidence" value="ECO:0007669"/>
    <property type="project" value="TreeGrafter"/>
</dbReference>
<evidence type="ECO:0000256" key="1">
    <source>
        <dbReference type="ARBA" id="ARBA00003330"/>
    </source>
</evidence>
<evidence type="ECO:0000256" key="9">
    <source>
        <dbReference type="ARBA" id="ARBA00038489"/>
    </source>
</evidence>
<dbReference type="EMBL" id="JRYR02000001">
    <property type="protein sequence ID" value="OHX66554.1"/>
    <property type="molecule type" value="Genomic_DNA"/>
</dbReference>
<keyword evidence="7" id="KW-0676">Redox-active center</keyword>
<dbReference type="PANTHER" id="PTHR42801:SF7">
    <property type="entry name" value="SLL1159 PROTEIN"/>
    <property type="match status" value="1"/>
</dbReference>
<dbReference type="Gene3D" id="3.40.30.10">
    <property type="entry name" value="Glutaredoxin"/>
    <property type="match status" value="1"/>
</dbReference>
<keyword evidence="4" id="KW-0049">Antioxidant</keyword>
<evidence type="ECO:0000256" key="2">
    <source>
        <dbReference type="ARBA" id="ARBA00013017"/>
    </source>
</evidence>
<dbReference type="InterPro" id="IPR050924">
    <property type="entry name" value="Peroxiredoxin_BCP/PrxQ"/>
</dbReference>
<comment type="function">
    <text evidence="1">Thiol-specific peroxidase that catalyzes the reduction of hydrogen peroxide and organic hydroperoxides to water and alcohols, respectively. Plays a role in cell protection against oxidative stress by detoxifying peroxides and as sensor of hydrogen peroxide-mediated signaling events.</text>
</comment>
<dbReference type="PROSITE" id="PS51352">
    <property type="entry name" value="THIOREDOXIN_2"/>
    <property type="match status" value="1"/>
</dbReference>
<comment type="similarity">
    <text evidence="9">Belongs to the peroxiredoxin family. BCP/PrxQ subfamily.</text>
</comment>
<proteinExistence type="inferred from homology"/>
<keyword evidence="3" id="KW-0575">Peroxidase</keyword>
<dbReference type="CDD" id="cd02970">
    <property type="entry name" value="PRX_like2"/>
    <property type="match status" value="1"/>
</dbReference>
<evidence type="ECO:0000256" key="7">
    <source>
        <dbReference type="ARBA" id="ARBA00023284"/>
    </source>
</evidence>
<feature type="signal peptide" evidence="12">
    <location>
        <begin position="1"/>
        <end position="20"/>
    </location>
</feature>
<dbReference type="PANTHER" id="PTHR42801">
    <property type="entry name" value="THIOREDOXIN-DEPENDENT PEROXIDE REDUCTASE"/>
    <property type="match status" value="1"/>
</dbReference>
<feature type="domain" description="Thioredoxin" evidence="13">
    <location>
        <begin position="33"/>
        <end position="206"/>
    </location>
</feature>
<evidence type="ECO:0000313" key="14">
    <source>
        <dbReference type="EMBL" id="OHX66554.1"/>
    </source>
</evidence>
<dbReference type="GO" id="GO:0045454">
    <property type="term" value="P:cell redox homeostasis"/>
    <property type="evidence" value="ECO:0007669"/>
    <property type="project" value="TreeGrafter"/>
</dbReference>
<evidence type="ECO:0000256" key="12">
    <source>
        <dbReference type="SAM" id="SignalP"/>
    </source>
</evidence>
<evidence type="ECO:0000259" key="13">
    <source>
        <dbReference type="PROSITE" id="PS51352"/>
    </source>
</evidence>
<dbReference type="AlphaFoldDB" id="A0A1S1YZW6"/>
<evidence type="ECO:0000256" key="10">
    <source>
        <dbReference type="ARBA" id="ARBA00042639"/>
    </source>
</evidence>
<accession>A0A1S1YZW6</accession>
<organism evidence="14 15">
    <name type="scientific">Flammeovirga pacifica</name>
    <dbReference type="NCBI Taxonomy" id="915059"/>
    <lineage>
        <taxon>Bacteria</taxon>
        <taxon>Pseudomonadati</taxon>
        <taxon>Bacteroidota</taxon>
        <taxon>Cytophagia</taxon>
        <taxon>Cytophagales</taxon>
        <taxon>Flammeovirgaceae</taxon>
        <taxon>Flammeovirga</taxon>
    </lineage>
</organism>
<dbReference type="SUPFAM" id="SSF52833">
    <property type="entry name" value="Thioredoxin-like"/>
    <property type="match status" value="1"/>
</dbReference>
<dbReference type="Proteomes" id="UP000179797">
    <property type="component" value="Unassembled WGS sequence"/>
</dbReference>
<dbReference type="GO" id="GO:0034599">
    <property type="term" value="P:cellular response to oxidative stress"/>
    <property type="evidence" value="ECO:0007669"/>
    <property type="project" value="TreeGrafter"/>
</dbReference>
<evidence type="ECO:0000256" key="8">
    <source>
        <dbReference type="ARBA" id="ARBA00032824"/>
    </source>
</evidence>
<dbReference type="GO" id="GO:0005737">
    <property type="term" value="C:cytoplasm"/>
    <property type="evidence" value="ECO:0007669"/>
    <property type="project" value="TreeGrafter"/>
</dbReference>
<keyword evidence="5" id="KW-0560">Oxidoreductase</keyword>
<dbReference type="InterPro" id="IPR013766">
    <property type="entry name" value="Thioredoxin_domain"/>
</dbReference>
<keyword evidence="12" id="KW-0732">Signal</keyword>
<sequence>MKHFFITLSFIILTSFSLSAQNIPSSANDISPLLIGEYVPEVTLRDVDSNPVDLKKLIKKKPTVLIFYRGGWCPYCNRQLSGLGEISDYLVSIGYQIIAISPDTPDHLALTYDKHMMNYMLLSDSDMEASKKFGLAFELDDKMFKKFSNMGMDIVTTTGEKHNMLPVPAVFFVKTNGEISFEYVNPNFKKRISSSLLVTAAETMGSE</sequence>
<dbReference type="RefSeq" id="WP_044221410.1">
    <property type="nucleotide sequence ID" value="NZ_JRYR02000001.1"/>
</dbReference>
<dbReference type="InterPro" id="IPR000866">
    <property type="entry name" value="AhpC/TSA"/>
</dbReference>